<evidence type="ECO:0008006" key="4">
    <source>
        <dbReference type="Google" id="ProtNLM"/>
    </source>
</evidence>
<evidence type="ECO:0000256" key="1">
    <source>
        <dbReference type="SAM" id="MobiDB-lite"/>
    </source>
</evidence>
<dbReference type="KEGG" id="pprt:ET464_06800"/>
<evidence type="ECO:0000313" key="2">
    <source>
        <dbReference type="EMBL" id="QAY66147.1"/>
    </source>
</evidence>
<dbReference type="Proteomes" id="UP000293568">
    <property type="component" value="Chromosome"/>
</dbReference>
<name>A0A4P6EZJ5_9BACL</name>
<dbReference type="OrthoDB" id="2369695at2"/>
<dbReference type="EMBL" id="CP035492">
    <property type="protein sequence ID" value="QAY66147.1"/>
    <property type="molecule type" value="Genomic_DNA"/>
</dbReference>
<feature type="compositionally biased region" description="Low complexity" evidence="1">
    <location>
        <begin position="93"/>
        <end position="103"/>
    </location>
</feature>
<evidence type="ECO:0000313" key="3">
    <source>
        <dbReference type="Proteomes" id="UP000293568"/>
    </source>
</evidence>
<sequence length="393" mass="45670">MNLADMLGYADIKQLSRIAEVYQCECNGHSKNELIQSILSTVSRKEVFDTKVVGLKLEDLRFLNLLLFESRESFSLEELMARAQQSYFGITDQQQPEQAAPQAKTKRTRKKTAEVQPESGPREMINRFKHQGWLFNGFSGPGKYLFQVPVDLKTRFRETLKRRFAEELVYTSDPQVYRDEQELLQNDINALLHYVYHNEVQLSADGSMYKRFINQLLERMSIREELPAKGAWRFGYGRHFNTYPSRLCFLYDYCRHAKYIQENGVNLTVTPAGEERLASKPPGELLHLYKHWLKLYKGPIPNLLPLVHWMNHLAEQWVTTDSLRKVLIPLIKPYYYDSAETIMEQRLIMMMVHLGLVRIGEHDTYGTVVRMTKAGAAIVSGVIPDFSTKKISY</sequence>
<organism evidence="2 3">
    <name type="scientific">Paenibacillus protaetiae</name>
    <dbReference type="NCBI Taxonomy" id="2509456"/>
    <lineage>
        <taxon>Bacteria</taxon>
        <taxon>Bacillati</taxon>
        <taxon>Bacillota</taxon>
        <taxon>Bacilli</taxon>
        <taxon>Bacillales</taxon>
        <taxon>Paenibacillaceae</taxon>
        <taxon>Paenibacillus</taxon>
    </lineage>
</organism>
<feature type="region of interest" description="Disordered" evidence="1">
    <location>
        <begin position="90"/>
        <end position="119"/>
    </location>
</feature>
<proteinExistence type="predicted"/>
<dbReference type="AlphaFoldDB" id="A0A4P6EZJ5"/>
<gene>
    <name evidence="2" type="ORF">ET464_06800</name>
</gene>
<reference evidence="2 3" key="1">
    <citation type="submission" date="2019-01" db="EMBL/GenBank/DDBJ databases">
        <title>Genome sequencing of strain FW100M-2.</title>
        <authorList>
            <person name="Heo J."/>
            <person name="Kim S.-J."/>
            <person name="Kim J.-S."/>
            <person name="Hong S.-B."/>
            <person name="Kwon S.-W."/>
        </authorList>
    </citation>
    <scope>NUCLEOTIDE SEQUENCE [LARGE SCALE GENOMIC DNA]</scope>
    <source>
        <strain evidence="2 3">FW100M-2</strain>
    </source>
</reference>
<keyword evidence="3" id="KW-1185">Reference proteome</keyword>
<protein>
    <recommendedName>
        <fullName evidence="4">Helicase XPB/Ssl2 N-terminal domain-containing protein</fullName>
    </recommendedName>
</protein>
<dbReference type="RefSeq" id="WP_129439431.1">
    <property type="nucleotide sequence ID" value="NZ_CP035492.1"/>
</dbReference>
<accession>A0A4P6EZJ5</accession>